<dbReference type="InterPro" id="IPR015500">
    <property type="entry name" value="Peptidase_S8_subtilisin-rel"/>
</dbReference>
<evidence type="ECO:0000256" key="1">
    <source>
        <dbReference type="ARBA" id="ARBA00022670"/>
    </source>
</evidence>
<evidence type="ECO:0000259" key="6">
    <source>
        <dbReference type="Pfam" id="PF00082"/>
    </source>
</evidence>
<keyword evidence="1" id="KW-0645">Protease</keyword>
<keyword evidence="5" id="KW-0472">Membrane</keyword>
<dbReference type="GO" id="GO:0016485">
    <property type="term" value="P:protein processing"/>
    <property type="evidence" value="ECO:0007669"/>
    <property type="project" value="TreeGrafter"/>
</dbReference>
<dbReference type="PANTHER" id="PTHR42884">
    <property type="entry name" value="PROPROTEIN CONVERTASE SUBTILISIN/KEXIN-RELATED"/>
    <property type="match status" value="1"/>
</dbReference>
<sequence length="652" mass="70853">MNILMINTFDTKALKMGCFYLLIVCVLLFPPLKAKTLTGSPYEQIEKNNSKLHSDLQLKQYNLKRQLRALNTTDINEAQKNQWIIIDAIANGNPDVLFQDLKQLGLTSASVFGRIVSGQLPKSALNKLETLDSLHEIKRSRMVYSQGSAMTQGDKAQHSDKARDNFSVTGKGVTVAVLSDSFNCLGGADKDKQTGDLPQNVLLLEEALECEGTTDEGRALMQIVHDIAPDAKLIFQSSSNGLAKTANAILDLAFKHKVNVIIDDMKSLSANFYQEDAISQAIKKVTKAGVVYVTAAGNSGRNAYQSSYNDYINTAFELNAHDFDPTSKVDIYQRLHVPEGAGFRMVLQWDSPAYSISGGEGAQTDLDIFIFNEDHSKVLASSTFGNMGRDPVEVISFYNPQNSGQTKFDLMITKATGKSPQSMKYIILNSFDGIIQEYQTNSGGLFGHANTEAAISIGASNYQQTPAFGVTPPLLQYYSSAGGQAIKFDIKGNAINPPLIPQKPDVVAPDNVNTTFFGNVDTDKDGKPNISGSSAAAPHGAGVAALLLETNPKLQPIDIKKILQQTATDILQRNNENKTITGEGYDRDSGFGLINAETAVNLAGSYPASKPEKPNDKGEIIVNNTNKTGGGVIELFIFFIFILILVGRNFYL</sequence>
<dbReference type="InterPro" id="IPR036852">
    <property type="entry name" value="Peptidase_S8/S53_dom_sf"/>
</dbReference>
<feature type="domain" description="Peptidase S8/S53" evidence="6">
    <location>
        <begin position="223"/>
        <end position="576"/>
    </location>
</feature>
<name>A0A7V2WVD2_LEUMU</name>
<evidence type="ECO:0000313" key="7">
    <source>
        <dbReference type="EMBL" id="HFC93036.1"/>
    </source>
</evidence>
<dbReference type="InterPro" id="IPR034075">
    <property type="entry name" value="Glr3161-like_dom"/>
</dbReference>
<proteinExistence type="inferred from homology"/>
<dbReference type="GO" id="GO:0004252">
    <property type="term" value="F:serine-type endopeptidase activity"/>
    <property type="evidence" value="ECO:0007669"/>
    <property type="project" value="InterPro"/>
</dbReference>
<keyword evidence="5" id="KW-0812">Transmembrane</keyword>
<dbReference type="Gene3D" id="3.40.50.200">
    <property type="entry name" value="Peptidase S8/S53 domain"/>
    <property type="match status" value="2"/>
</dbReference>
<organism evidence="7">
    <name type="scientific">Leucothrix mucor</name>
    <dbReference type="NCBI Taxonomy" id="45248"/>
    <lineage>
        <taxon>Bacteria</taxon>
        <taxon>Pseudomonadati</taxon>
        <taxon>Pseudomonadota</taxon>
        <taxon>Gammaproteobacteria</taxon>
        <taxon>Thiotrichales</taxon>
        <taxon>Thiotrichaceae</taxon>
        <taxon>Leucothrix</taxon>
    </lineage>
</organism>
<accession>A0A7V2WVD2</accession>
<dbReference type="GO" id="GO:0016020">
    <property type="term" value="C:membrane"/>
    <property type="evidence" value="ECO:0007669"/>
    <property type="project" value="TreeGrafter"/>
</dbReference>
<gene>
    <name evidence="7" type="ORF">ENJ51_09510</name>
</gene>
<dbReference type="InterPro" id="IPR000209">
    <property type="entry name" value="Peptidase_S8/S53_dom"/>
</dbReference>
<dbReference type="SUPFAM" id="SSF52743">
    <property type="entry name" value="Subtilisin-like"/>
    <property type="match status" value="1"/>
</dbReference>
<dbReference type="PROSITE" id="PS51892">
    <property type="entry name" value="SUBTILASE"/>
    <property type="match status" value="1"/>
</dbReference>
<dbReference type="Pfam" id="PF00082">
    <property type="entry name" value="Peptidase_S8"/>
    <property type="match status" value="1"/>
</dbReference>
<evidence type="ECO:0000256" key="3">
    <source>
        <dbReference type="ARBA" id="ARBA00022825"/>
    </source>
</evidence>
<dbReference type="AlphaFoldDB" id="A0A7V2WVD2"/>
<comment type="caution">
    <text evidence="4">Lacks conserved residue(s) required for the propagation of feature annotation.</text>
</comment>
<dbReference type="EMBL" id="DRMS01000356">
    <property type="protein sequence ID" value="HFC93036.1"/>
    <property type="molecule type" value="Genomic_DNA"/>
</dbReference>
<comment type="caution">
    <text evidence="7">The sequence shown here is derived from an EMBL/GenBank/DDBJ whole genome shotgun (WGS) entry which is preliminary data.</text>
</comment>
<dbReference type="PRINTS" id="PR00723">
    <property type="entry name" value="SUBTILISIN"/>
</dbReference>
<dbReference type="CDD" id="cd05562">
    <property type="entry name" value="Peptidases_S53_like"/>
    <property type="match status" value="1"/>
</dbReference>
<evidence type="ECO:0000256" key="2">
    <source>
        <dbReference type="ARBA" id="ARBA00022801"/>
    </source>
</evidence>
<feature type="transmembrane region" description="Helical" evidence="5">
    <location>
        <begin position="631"/>
        <end position="651"/>
    </location>
</feature>
<protein>
    <submittedName>
        <fullName evidence="7">Peptidase S8</fullName>
    </submittedName>
</protein>
<evidence type="ECO:0000256" key="4">
    <source>
        <dbReference type="PROSITE-ProRule" id="PRU01240"/>
    </source>
</evidence>
<keyword evidence="5" id="KW-1133">Transmembrane helix</keyword>
<dbReference type="Proteomes" id="UP000885750">
    <property type="component" value="Unassembled WGS sequence"/>
</dbReference>
<reference evidence="7" key="1">
    <citation type="journal article" date="2020" name="mSystems">
        <title>Genome- and Community-Level Interaction Insights into Carbon Utilization and Element Cycling Functions of Hydrothermarchaeota in Hydrothermal Sediment.</title>
        <authorList>
            <person name="Zhou Z."/>
            <person name="Liu Y."/>
            <person name="Xu W."/>
            <person name="Pan J."/>
            <person name="Luo Z.H."/>
            <person name="Li M."/>
        </authorList>
    </citation>
    <scope>NUCLEOTIDE SEQUENCE [LARGE SCALE GENOMIC DNA]</scope>
    <source>
        <strain evidence="7">HyVt-493</strain>
    </source>
</reference>
<comment type="similarity">
    <text evidence="4">Belongs to the peptidase S8 family.</text>
</comment>
<keyword evidence="3" id="KW-0720">Serine protease</keyword>
<keyword evidence="2" id="KW-0378">Hydrolase</keyword>
<evidence type="ECO:0000256" key="5">
    <source>
        <dbReference type="SAM" id="Phobius"/>
    </source>
</evidence>
<dbReference type="PANTHER" id="PTHR42884:SF14">
    <property type="entry name" value="NEUROENDOCRINE CONVERTASE 1"/>
    <property type="match status" value="1"/>
</dbReference>